<evidence type="ECO:0000256" key="2">
    <source>
        <dbReference type="ARBA" id="ARBA00022741"/>
    </source>
</evidence>
<dbReference type="RefSeq" id="WP_275476317.1">
    <property type="nucleotide sequence ID" value="NZ_CP162940.1"/>
</dbReference>
<proteinExistence type="predicted"/>
<comment type="caution">
    <text evidence="6">The sequence shown here is derived from an EMBL/GenBank/DDBJ whole genome shotgun (WGS) entry which is preliminary data.</text>
</comment>
<evidence type="ECO:0000313" key="6">
    <source>
        <dbReference type="EMBL" id="MFB5189871.1"/>
    </source>
</evidence>
<feature type="domain" description="ABC transporter" evidence="5">
    <location>
        <begin position="4"/>
        <end position="236"/>
    </location>
</feature>
<evidence type="ECO:0000256" key="3">
    <source>
        <dbReference type="ARBA" id="ARBA00022840"/>
    </source>
</evidence>
<name>A0ABV5ACT7_9BACL</name>
<protein>
    <submittedName>
        <fullName evidence="6">ABC transporter ATP-binding protein</fullName>
    </submittedName>
</protein>
<dbReference type="CDD" id="cd03214">
    <property type="entry name" value="ABC_Iron-Siderophores_B12_Hemin"/>
    <property type="match status" value="1"/>
</dbReference>
<dbReference type="InterPro" id="IPR003439">
    <property type="entry name" value="ABC_transporter-like_ATP-bd"/>
</dbReference>
<evidence type="ECO:0000259" key="5">
    <source>
        <dbReference type="PROSITE" id="PS50893"/>
    </source>
</evidence>
<dbReference type="InterPro" id="IPR017871">
    <property type="entry name" value="ABC_transporter-like_CS"/>
</dbReference>
<dbReference type="PROSITE" id="PS50893">
    <property type="entry name" value="ABC_TRANSPORTER_2"/>
    <property type="match status" value="1"/>
</dbReference>
<dbReference type="Gene3D" id="3.40.50.300">
    <property type="entry name" value="P-loop containing nucleotide triphosphate hydrolases"/>
    <property type="match status" value="1"/>
</dbReference>
<evidence type="ECO:0000313" key="7">
    <source>
        <dbReference type="Proteomes" id="UP001579974"/>
    </source>
</evidence>
<dbReference type="GO" id="GO:0005524">
    <property type="term" value="F:ATP binding"/>
    <property type="evidence" value="ECO:0007669"/>
    <property type="project" value="UniProtKB-KW"/>
</dbReference>
<sequence length="273" mass="29665">MPMLTLESVAQSPILSELTASFEAGRVVGLIGPNGAGKSTLLRTIAGLLRPTGGAVCVHGVDIHRLSPRRRAQHVAYLPQSLTEDIPYTVREFVEMGRYSHGPLFVGARRVAGGDQVADALDQMGLLALQDAPLQRVSGGERQRAGIARCLAQESPVLLLDEPISNLDIYYQLDIMTQLTRLASRGHLIVIAIHHLEFALRFCDELLVVSDGQIYAQGETAQVFTPTMVRDVFGVEATIFLDPVQQHARLSLSSAEARPLVQVGERSVGGRRE</sequence>
<reference evidence="6 7" key="1">
    <citation type="journal article" date="2024" name="Int. J. Mol. Sci.">
        <title>Exploration of Alicyclobacillus spp. Genome in Search of Antibiotic Resistance.</title>
        <authorList>
            <person name="Bucka-Kolendo J."/>
            <person name="Kiousi D.E."/>
            <person name="Dekowska A."/>
            <person name="Mikolajczuk-Szczyrba A."/>
            <person name="Karadedos D.M."/>
            <person name="Michael P."/>
            <person name="Galanis A."/>
            <person name="Sokolowska B."/>
        </authorList>
    </citation>
    <scope>NUCLEOTIDE SEQUENCE [LARGE SCALE GENOMIC DNA]</scope>
    <source>
        <strain evidence="6 7">KKP 3000</strain>
    </source>
</reference>
<dbReference type="Proteomes" id="UP001579974">
    <property type="component" value="Unassembled WGS sequence"/>
</dbReference>
<dbReference type="PANTHER" id="PTHR42794">
    <property type="entry name" value="HEMIN IMPORT ATP-BINDING PROTEIN HMUV"/>
    <property type="match status" value="1"/>
</dbReference>
<dbReference type="SUPFAM" id="SSF52540">
    <property type="entry name" value="P-loop containing nucleoside triphosphate hydrolases"/>
    <property type="match status" value="1"/>
</dbReference>
<dbReference type="SMART" id="SM00382">
    <property type="entry name" value="AAA"/>
    <property type="match status" value="1"/>
</dbReference>
<evidence type="ECO:0000256" key="4">
    <source>
        <dbReference type="ARBA" id="ARBA00022967"/>
    </source>
</evidence>
<dbReference type="InterPro" id="IPR027417">
    <property type="entry name" value="P-loop_NTPase"/>
</dbReference>
<organism evidence="6 7">
    <name type="scientific">Alicyclobacillus fastidiosus</name>
    <dbReference type="NCBI Taxonomy" id="392011"/>
    <lineage>
        <taxon>Bacteria</taxon>
        <taxon>Bacillati</taxon>
        <taxon>Bacillota</taxon>
        <taxon>Bacilli</taxon>
        <taxon>Bacillales</taxon>
        <taxon>Alicyclobacillaceae</taxon>
        <taxon>Alicyclobacillus</taxon>
    </lineage>
</organism>
<dbReference type="EMBL" id="JBDXSU010000004">
    <property type="protein sequence ID" value="MFB5189871.1"/>
    <property type="molecule type" value="Genomic_DNA"/>
</dbReference>
<keyword evidence="7" id="KW-1185">Reference proteome</keyword>
<dbReference type="PROSITE" id="PS00211">
    <property type="entry name" value="ABC_TRANSPORTER_1"/>
    <property type="match status" value="1"/>
</dbReference>
<keyword evidence="1" id="KW-0813">Transport</keyword>
<gene>
    <name evidence="6" type="ORF">KKP3000_003261</name>
</gene>
<dbReference type="PANTHER" id="PTHR42794:SF1">
    <property type="entry name" value="HEMIN IMPORT ATP-BINDING PROTEIN HMUV"/>
    <property type="match status" value="1"/>
</dbReference>
<dbReference type="Pfam" id="PF00005">
    <property type="entry name" value="ABC_tran"/>
    <property type="match status" value="1"/>
</dbReference>
<evidence type="ECO:0000256" key="1">
    <source>
        <dbReference type="ARBA" id="ARBA00022448"/>
    </source>
</evidence>
<dbReference type="InterPro" id="IPR003593">
    <property type="entry name" value="AAA+_ATPase"/>
</dbReference>
<keyword evidence="2" id="KW-0547">Nucleotide-binding</keyword>
<keyword evidence="3 6" id="KW-0067">ATP-binding</keyword>
<accession>A0ABV5ACT7</accession>
<keyword evidence="4" id="KW-1278">Translocase</keyword>